<dbReference type="Pfam" id="PF14738">
    <property type="entry name" value="CFAP91"/>
    <property type="match status" value="1"/>
</dbReference>
<keyword evidence="2" id="KW-0963">Cytoplasm</keyword>
<feature type="coiled-coil region" evidence="7">
    <location>
        <begin position="640"/>
        <end position="667"/>
    </location>
</feature>
<keyword evidence="7" id="KW-0175">Coiled coil</keyword>
<evidence type="ECO:0000256" key="5">
    <source>
        <dbReference type="ARBA" id="ARBA00029468"/>
    </source>
</evidence>
<evidence type="ECO:0000256" key="6">
    <source>
        <dbReference type="ARBA" id="ARBA00029555"/>
    </source>
</evidence>
<sequence length="997" mass="113966">MSGETLYERPRRHVAPKMRVHDYLYDSAFIVSGARDYARTAFKAAMASAQVTIQPVYKAMFSDMKRAPRMHVVYHANCRLPDHMDRSYSGYLERVREAKNVPTPQLQGRDRFMFTAMPKKLLAVHSTSPDFHPPSPRNMSVVPTKPRNRGTQSLYRESSAQTIPWQPDGKAAENSENTPEVLYLDKLDWGPGSPYRCGDLPADFHTTEIINKMRHARSWMELVEKAQFPRWMKKRNAIITDVETKDWIFREAEIDELQDIRLTLLHRMQAQQRQKATSRTSTKLAKLWACKKQEMERKVDHIRKSRDRELRKLTALHTGGGRPGLVQRMRASRGSGSMTLAAHDPTSDLYAPLARHGYQARRRHAEIEYDPSLLSLEDHKKIAEPPAWLDQCGQNLKRTCSGHHLPRDPMQLCERETKWSEQFLENLHNDLKKARLGAAVTTAGPLHVLKPRRILVEPRPPTPEVEGVEDAEEASHQAALLLQRIIRGRAVQNLMYEGRMRASELTEELKTTHGLQREDKIRIAKEEARAREFNALSSESEQKDDAISALVDELCGGAVSAALDFLEKELRRLKEERRQHAYILIALREKAMREAGEAGRRQKEEHRRREHDEMFKQILGVTQETVEAYLHEIIDEGVALAAEEDAVKRAQNEADKIDQALKDHASMSTAEENELVAELVQQFLLPEVHKTAARHRITAVQNAKLEVARKTIFGLLDEAEIKEGFCTQCGSPLDEVCRCRVCPIQPEPVETEYRKDPRWAHARERPRPPEKTIGERFPPAYDFRRMLDTLVDEAVIESRTRRQSHAAIERECARNVRERTEATLDAMQFMDELFDRATGAWTPPPRAKYHHFSMRDIQGALERSVPFDEHSKCPKDLPSTIRRRAEELAALEDPSTKTTCLCVETKPEETNKVQFGPDQEEVTNLLPSELRVLEELRRCKCDTSPTPSPATDYIIYEGADALGITIHGLLEQLATDQHTQTARAVKCIIQAMAASIS</sequence>
<feature type="compositionally biased region" description="Polar residues" evidence="8">
    <location>
        <begin position="149"/>
        <end position="164"/>
    </location>
</feature>
<name>A0ABR3GZ63_LOXSC</name>
<evidence type="ECO:0000313" key="11">
    <source>
        <dbReference type="Proteomes" id="UP001549920"/>
    </source>
</evidence>
<accession>A0ABR3GZ63</accession>
<keyword evidence="4" id="KW-0966">Cell projection</keyword>
<keyword evidence="11" id="KW-1185">Reference proteome</keyword>
<evidence type="ECO:0000256" key="7">
    <source>
        <dbReference type="SAM" id="Coils"/>
    </source>
</evidence>
<evidence type="ECO:0000256" key="2">
    <source>
        <dbReference type="ARBA" id="ARBA00022490"/>
    </source>
</evidence>
<comment type="similarity">
    <text evidence="5">Belongs to the CFAP91 family.</text>
</comment>
<feature type="domain" description="CFAP91" evidence="9">
    <location>
        <begin position="151"/>
        <end position="312"/>
    </location>
</feature>
<dbReference type="PANTHER" id="PTHR22455:SF10">
    <property type="entry name" value="CILIA- AND FLAGELLA-ASSOCIATED PROTEIN 91"/>
    <property type="match status" value="1"/>
</dbReference>
<dbReference type="PANTHER" id="PTHR22455">
    <property type="entry name" value="CILIA- AND FLAGELLA-ASSOCIATED PROTEIN 91"/>
    <property type="match status" value="1"/>
</dbReference>
<keyword evidence="3" id="KW-0206">Cytoskeleton</keyword>
<proteinExistence type="inferred from homology"/>
<comment type="caution">
    <text evidence="10">The sequence shown here is derived from an EMBL/GenBank/DDBJ whole genome shotgun (WGS) entry which is preliminary data.</text>
</comment>
<reference evidence="10 11" key="1">
    <citation type="submission" date="2024-06" db="EMBL/GenBank/DDBJ databases">
        <title>A chromosome-level genome assembly of beet webworm, Loxostege sticticalis.</title>
        <authorList>
            <person name="Zhang Y."/>
        </authorList>
    </citation>
    <scope>NUCLEOTIDE SEQUENCE [LARGE SCALE GENOMIC DNA]</scope>
    <source>
        <strain evidence="10">AQ026</strain>
        <tissue evidence="10">Whole body</tissue>
    </source>
</reference>
<dbReference type="Proteomes" id="UP001549920">
    <property type="component" value="Unassembled WGS sequence"/>
</dbReference>
<feature type="coiled-coil region" evidence="7">
    <location>
        <begin position="556"/>
        <end position="583"/>
    </location>
</feature>
<dbReference type="InterPro" id="IPR026720">
    <property type="entry name" value="CFAP91"/>
</dbReference>
<evidence type="ECO:0000256" key="4">
    <source>
        <dbReference type="ARBA" id="ARBA00023273"/>
    </source>
</evidence>
<comment type="subcellular location">
    <subcellularLocation>
        <location evidence="1">Cytoplasm</location>
        <location evidence="1">Cytoskeleton</location>
        <location evidence="1">Cilium axoneme</location>
    </subcellularLocation>
</comment>
<evidence type="ECO:0000256" key="3">
    <source>
        <dbReference type="ARBA" id="ARBA00023212"/>
    </source>
</evidence>
<organism evidence="10 11">
    <name type="scientific">Loxostege sticticalis</name>
    <name type="common">Beet webworm moth</name>
    <dbReference type="NCBI Taxonomy" id="481309"/>
    <lineage>
        <taxon>Eukaryota</taxon>
        <taxon>Metazoa</taxon>
        <taxon>Ecdysozoa</taxon>
        <taxon>Arthropoda</taxon>
        <taxon>Hexapoda</taxon>
        <taxon>Insecta</taxon>
        <taxon>Pterygota</taxon>
        <taxon>Neoptera</taxon>
        <taxon>Endopterygota</taxon>
        <taxon>Lepidoptera</taxon>
        <taxon>Glossata</taxon>
        <taxon>Ditrysia</taxon>
        <taxon>Pyraloidea</taxon>
        <taxon>Crambidae</taxon>
        <taxon>Pyraustinae</taxon>
        <taxon>Loxostege</taxon>
    </lineage>
</organism>
<dbReference type="EMBL" id="JBEUOH010000031">
    <property type="protein sequence ID" value="KAL0852787.1"/>
    <property type="molecule type" value="Genomic_DNA"/>
</dbReference>
<evidence type="ECO:0000313" key="10">
    <source>
        <dbReference type="EMBL" id="KAL0852787.1"/>
    </source>
</evidence>
<protein>
    <recommendedName>
        <fullName evidence="6">Cilia- and flagella-associated protein 91</fullName>
    </recommendedName>
</protein>
<feature type="region of interest" description="Disordered" evidence="8">
    <location>
        <begin position="126"/>
        <end position="177"/>
    </location>
</feature>
<dbReference type="InterPro" id="IPR032840">
    <property type="entry name" value="CFAP91_dom"/>
</dbReference>
<evidence type="ECO:0000259" key="9">
    <source>
        <dbReference type="Pfam" id="PF14738"/>
    </source>
</evidence>
<evidence type="ECO:0000256" key="8">
    <source>
        <dbReference type="SAM" id="MobiDB-lite"/>
    </source>
</evidence>
<evidence type="ECO:0000256" key="1">
    <source>
        <dbReference type="ARBA" id="ARBA00004430"/>
    </source>
</evidence>
<gene>
    <name evidence="10" type="ORF">ABMA27_012594</name>
</gene>